<evidence type="ECO:0000313" key="2">
    <source>
        <dbReference type="Proteomes" id="UP000789366"/>
    </source>
</evidence>
<name>A0ACA9NSX1_9GLOM</name>
<protein>
    <submittedName>
        <fullName evidence="1">10459_t:CDS:1</fullName>
    </submittedName>
</protein>
<organism evidence="1 2">
    <name type="scientific">Cetraspora pellucida</name>
    <dbReference type="NCBI Taxonomy" id="1433469"/>
    <lineage>
        <taxon>Eukaryota</taxon>
        <taxon>Fungi</taxon>
        <taxon>Fungi incertae sedis</taxon>
        <taxon>Mucoromycota</taxon>
        <taxon>Glomeromycotina</taxon>
        <taxon>Glomeromycetes</taxon>
        <taxon>Diversisporales</taxon>
        <taxon>Gigasporaceae</taxon>
        <taxon>Cetraspora</taxon>
    </lineage>
</organism>
<dbReference type="EMBL" id="CAJVPW010016931">
    <property type="protein sequence ID" value="CAG8673584.1"/>
    <property type="molecule type" value="Genomic_DNA"/>
</dbReference>
<reference evidence="1" key="1">
    <citation type="submission" date="2021-06" db="EMBL/GenBank/DDBJ databases">
        <authorList>
            <person name="Kallberg Y."/>
            <person name="Tangrot J."/>
            <person name="Rosling A."/>
        </authorList>
    </citation>
    <scope>NUCLEOTIDE SEQUENCE</scope>
    <source>
        <strain evidence="1">28 12/20/2015</strain>
    </source>
</reference>
<sequence length="51" mass="5986">SSSKVETMFTENNILVSDFYAQLDTSNVNTLSWDEQVLQEREESHIEEDNY</sequence>
<accession>A0ACA9NSX1</accession>
<proteinExistence type="predicted"/>
<keyword evidence="2" id="KW-1185">Reference proteome</keyword>
<comment type="caution">
    <text evidence="1">The sequence shown here is derived from an EMBL/GenBank/DDBJ whole genome shotgun (WGS) entry which is preliminary data.</text>
</comment>
<feature type="non-terminal residue" evidence="1">
    <location>
        <position position="1"/>
    </location>
</feature>
<evidence type="ECO:0000313" key="1">
    <source>
        <dbReference type="EMBL" id="CAG8673584.1"/>
    </source>
</evidence>
<gene>
    <name evidence="1" type="ORF">SPELUC_LOCUS9790</name>
</gene>
<dbReference type="Proteomes" id="UP000789366">
    <property type="component" value="Unassembled WGS sequence"/>
</dbReference>